<organism evidence="1 2">
    <name type="scientific">Chlamydia ibidis</name>
    <dbReference type="NCBI Taxonomy" id="1405396"/>
    <lineage>
        <taxon>Bacteria</taxon>
        <taxon>Pseudomonadati</taxon>
        <taxon>Chlamydiota</taxon>
        <taxon>Chlamydiia</taxon>
        <taxon>Chlamydiales</taxon>
        <taxon>Chlamydiaceae</taxon>
        <taxon>Chlamydia/Chlamydophila group</taxon>
        <taxon>Chlamydia</taxon>
    </lineage>
</organism>
<proteinExistence type="predicted"/>
<evidence type="ECO:0000313" key="2">
    <source>
        <dbReference type="Proteomes" id="UP000016200"/>
    </source>
</evidence>
<dbReference type="HOGENOM" id="CLU_131228_0_3_0"/>
<protein>
    <submittedName>
        <fullName evidence="1">Uncharacterized protein</fullName>
    </submittedName>
</protein>
<dbReference type="AlphaFoldDB" id="S7KGF1"/>
<evidence type="ECO:0000313" key="1">
    <source>
        <dbReference type="EMBL" id="EPP35231.1"/>
    </source>
</evidence>
<dbReference type="Proteomes" id="UP000016200">
    <property type="component" value="Unassembled WGS sequence"/>
</dbReference>
<comment type="caution">
    <text evidence="1">The sequence shown here is derived from an EMBL/GenBank/DDBJ whole genome shotgun (WGS) entry which is preliminary data.</text>
</comment>
<dbReference type="EMBL" id="ATNB01000080">
    <property type="protein sequence ID" value="EPP35231.1"/>
    <property type="molecule type" value="Genomic_DNA"/>
</dbReference>
<accession>S7KGF1</accession>
<name>S7KGF1_9CHLA</name>
<gene>
    <name evidence="1" type="ORF">CP10139811_1579</name>
</gene>
<sequence length="54" mass="6579">MFSAKHTFSLRKSPSYAKITRFLFENPPFNPKITRILFRNTTFKRKSRFLFEHP</sequence>
<feature type="non-terminal residue" evidence="1">
    <location>
        <position position="54"/>
    </location>
</feature>
<reference evidence="1 2" key="1">
    <citation type="submission" date="2013-04" db="EMBL/GenBank/DDBJ databases">
        <title>Genome sequence of Chlamydia psittaci 10-1398/11.</title>
        <authorList>
            <person name="Huot-Creasy H."/>
            <person name="McCracken C.L."/>
            <person name="Humphries M."/>
            <person name="Sachse K."/>
            <person name="Laroucau K."/>
            <person name="Bavoil P."/>
            <person name="Myers G.S."/>
        </authorList>
    </citation>
    <scope>NUCLEOTIDE SEQUENCE [LARGE SCALE GENOMIC DNA]</scope>
    <source>
        <strain evidence="1 2">10_1398_11</strain>
    </source>
</reference>